<protein>
    <submittedName>
        <fullName evidence="1">Uncharacterized protein</fullName>
    </submittedName>
</protein>
<accession>A0A5J9UJN7</accession>
<gene>
    <name evidence="1" type="ORF">EJB05_25869</name>
</gene>
<organism evidence="1 2">
    <name type="scientific">Eragrostis curvula</name>
    <name type="common">weeping love grass</name>
    <dbReference type="NCBI Taxonomy" id="38414"/>
    <lineage>
        <taxon>Eukaryota</taxon>
        <taxon>Viridiplantae</taxon>
        <taxon>Streptophyta</taxon>
        <taxon>Embryophyta</taxon>
        <taxon>Tracheophyta</taxon>
        <taxon>Spermatophyta</taxon>
        <taxon>Magnoliopsida</taxon>
        <taxon>Liliopsida</taxon>
        <taxon>Poales</taxon>
        <taxon>Poaceae</taxon>
        <taxon>PACMAD clade</taxon>
        <taxon>Chloridoideae</taxon>
        <taxon>Eragrostideae</taxon>
        <taxon>Eragrostidinae</taxon>
        <taxon>Eragrostis</taxon>
    </lineage>
</organism>
<dbReference type="EMBL" id="RWGY01000013">
    <property type="protein sequence ID" value="TVU23498.1"/>
    <property type="molecule type" value="Genomic_DNA"/>
</dbReference>
<evidence type="ECO:0000313" key="2">
    <source>
        <dbReference type="Proteomes" id="UP000324897"/>
    </source>
</evidence>
<feature type="non-terminal residue" evidence="1">
    <location>
        <position position="1"/>
    </location>
</feature>
<dbReference type="Proteomes" id="UP000324897">
    <property type="component" value="Chromosome 2"/>
</dbReference>
<dbReference type="AlphaFoldDB" id="A0A5J9UJN7"/>
<evidence type="ECO:0000313" key="1">
    <source>
        <dbReference type="EMBL" id="TVU23498.1"/>
    </source>
</evidence>
<reference evidence="1 2" key="1">
    <citation type="journal article" date="2019" name="Sci. Rep.">
        <title>A high-quality genome of Eragrostis curvula grass provides insights into Poaceae evolution and supports new strategies to enhance forage quality.</title>
        <authorList>
            <person name="Carballo J."/>
            <person name="Santos B.A.C.M."/>
            <person name="Zappacosta D."/>
            <person name="Garbus I."/>
            <person name="Selva J.P."/>
            <person name="Gallo C.A."/>
            <person name="Diaz A."/>
            <person name="Albertini E."/>
            <person name="Caccamo M."/>
            <person name="Echenique V."/>
        </authorList>
    </citation>
    <scope>NUCLEOTIDE SEQUENCE [LARGE SCALE GENOMIC DNA]</scope>
    <source>
        <strain evidence="2">cv. Victoria</strain>
        <tissue evidence="1">Leaf</tissue>
    </source>
</reference>
<keyword evidence="2" id="KW-1185">Reference proteome</keyword>
<name>A0A5J9UJN7_9POAL</name>
<proteinExistence type="predicted"/>
<comment type="caution">
    <text evidence="1">The sequence shown here is derived from an EMBL/GenBank/DDBJ whole genome shotgun (WGS) entry which is preliminary data.</text>
</comment>
<sequence>MHETARSPLRHAVSSHLPLASCVSEAYFGLCQDLFRVQTLPFCFLDANGLHTMLNAFHGYTICSFLPAFGQICSGHMIRENKGLARYGKEEKVHSQDDGVDLHSCNSTETAPVSADIIPSSVRIQD</sequence>
<dbReference type="Gramene" id="TVU23498">
    <property type="protein sequence ID" value="TVU23498"/>
    <property type="gene ID" value="EJB05_25869"/>
</dbReference>